<dbReference type="Proteomes" id="UP000623795">
    <property type="component" value="Unassembled WGS sequence"/>
</dbReference>
<feature type="transmembrane region" description="Helical" evidence="8">
    <location>
        <begin position="235"/>
        <end position="253"/>
    </location>
</feature>
<reference evidence="9 10" key="1">
    <citation type="submission" date="2019-12" db="EMBL/GenBank/DDBJ databases">
        <title>Comparative genomics gives insights into the taxonomy of the Azoarcus-Aromatoleum group and reveals separate origins of nif in the plant-associated Azoarcus and non-plant-associated Aromatoleum sub-groups.</title>
        <authorList>
            <person name="Lafos M."/>
            <person name="Maluk M."/>
            <person name="Batista M."/>
            <person name="Junghare M."/>
            <person name="Carmona M."/>
            <person name="Faoro H."/>
            <person name="Cruz L.M."/>
            <person name="Battistoni F."/>
            <person name="De Souza E."/>
            <person name="Pedrosa F."/>
            <person name="Chen W.-M."/>
            <person name="Poole P.S."/>
            <person name="Dixon R.A."/>
            <person name="James E.K."/>
        </authorList>
    </citation>
    <scope>NUCLEOTIDE SEQUENCE [LARGE SCALE GENOMIC DNA]</scope>
    <source>
        <strain evidence="9 10">Td21</strain>
    </source>
</reference>
<protein>
    <recommendedName>
        <fullName evidence="8">Probable membrane transporter protein</fullName>
    </recommendedName>
</protein>
<dbReference type="InterPro" id="IPR052017">
    <property type="entry name" value="TSUP"/>
</dbReference>
<dbReference type="PANTHER" id="PTHR30269">
    <property type="entry name" value="TRANSMEMBRANE PROTEIN YFCA"/>
    <property type="match status" value="1"/>
</dbReference>
<evidence type="ECO:0000256" key="6">
    <source>
        <dbReference type="ARBA" id="ARBA00022989"/>
    </source>
</evidence>
<evidence type="ECO:0000256" key="3">
    <source>
        <dbReference type="ARBA" id="ARBA00022448"/>
    </source>
</evidence>
<keyword evidence="7 8" id="KW-0472">Membrane</keyword>
<dbReference type="EMBL" id="WTVN01000015">
    <property type="protein sequence ID" value="NMG44303.1"/>
    <property type="molecule type" value="Genomic_DNA"/>
</dbReference>
<evidence type="ECO:0000256" key="7">
    <source>
        <dbReference type="ARBA" id="ARBA00023136"/>
    </source>
</evidence>
<dbReference type="Pfam" id="PF01925">
    <property type="entry name" value="TauE"/>
    <property type="match status" value="1"/>
</dbReference>
<keyword evidence="6 8" id="KW-1133">Transmembrane helix</keyword>
<organism evidence="9 10">
    <name type="scientific">Aromatoleum toluvorans</name>
    <dbReference type="NCBI Taxonomy" id="92002"/>
    <lineage>
        <taxon>Bacteria</taxon>
        <taxon>Pseudomonadati</taxon>
        <taxon>Pseudomonadota</taxon>
        <taxon>Betaproteobacteria</taxon>
        <taxon>Rhodocyclales</taxon>
        <taxon>Rhodocyclaceae</taxon>
        <taxon>Aromatoleum</taxon>
    </lineage>
</organism>
<keyword evidence="10" id="KW-1185">Reference proteome</keyword>
<comment type="subcellular location">
    <subcellularLocation>
        <location evidence="1 8">Cell membrane</location>
        <topology evidence="1 8">Multi-pass membrane protein</topology>
    </subcellularLocation>
</comment>
<evidence type="ECO:0000313" key="10">
    <source>
        <dbReference type="Proteomes" id="UP000623795"/>
    </source>
</evidence>
<name>A0ABX1PYU4_9RHOO</name>
<keyword evidence="3" id="KW-0813">Transport</keyword>
<proteinExistence type="inferred from homology"/>
<dbReference type="PANTHER" id="PTHR30269:SF0">
    <property type="entry name" value="MEMBRANE TRANSPORTER PROTEIN YFCA-RELATED"/>
    <property type="match status" value="1"/>
</dbReference>
<evidence type="ECO:0000256" key="8">
    <source>
        <dbReference type="RuleBase" id="RU363041"/>
    </source>
</evidence>
<feature type="transmembrane region" description="Helical" evidence="8">
    <location>
        <begin position="74"/>
        <end position="92"/>
    </location>
</feature>
<sequence length="256" mass="26446">MTAGEILLVGLAATMAGAMNSVAGGGTFFSFPALLTIGVPPVVANASNAVALWPASLSGAWAYRRELARFRTGLAALSLVALVGGMAGGVLLLSTGDDTFSQLIPWLLLTATVMFAASGRISALLARLRQRPADGPSHGSAGGLLFQLGVSIYGGFFGAGMGIVMIAALAIQGHRDIHDINALKNWLSAIIYSVAVVTFVVAGAVSWPHTLVMIVTAAIGGYWGAVGARKVPAAWLRRFIIGVGSILTTYYFLKTL</sequence>
<evidence type="ECO:0000256" key="2">
    <source>
        <dbReference type="ARBA" id="ARBA00009142"/>
    </source>
</evidence>
<evidence type="ECO:0000313" key="9">
    <source>
        <dbReference type="EMBL" id="NMG44303.1"/>
    </source>
</evidence>
<comment type="caution">
    <text evidence="9">The sequence shown here is derived from an EMBL/GenBank/DDBJ whole genome shotgun (WGS) entry which is preliminary data.</text>
</comment>
<evidence type="ECO:0000256" key="5">
    <source>
        <dbReference type="ARBA" id="ARBA00022692"/>
    </source>
</evidence>
<evidence type="ECO:0000256" key="4">
    <source>
        <dbReference type="ARBA" id="ARBA00022475"/>
    </source>
</evidence>
<keyword evidence="5 8" id="KW-0812">Transmembrane</keyword>
<evidence type="ECO:0000256" key="1">
    <source>
        <dbReference type="ARBA" id="ARBA00004651"/>
    </source>
</evidence>
<feature type="transmembrane region" description="Helical" evidence="8">
    <location>
        <begin position="34"/>
        <end position="53"/>
    </location>
</feature>
<gene>
    <name evidence="9" type="ORF">GPA22_11245</name>
</gene>
<feature type="transmembrane region" description="Helical" evidence="8">
    <location>
        <begin position="144"/>
        <end position="170"/>
    </location>
</feature>
<keyword evidence="4 8" id="KW-1003">Cell membrane</keyword>
<dbReference type="InterPro" id="IPR002781">
    <property type="entry name" value="TM_pro_TauE-like"/>
</dbReference>
<comment type="similarity">
    <text evidence="2 8">Belongs to the 4-toluene sulfonate uptake permease (TSUP) (TC 2.A.102) family.</text>
</comment>
<accession>A0ABX1PYU4</accession>
<feature type="transmembrane region" description="Helical" evidence="8">
    <location>
        <begin position="190"/>
        <end position="223"/>
    </location>
</feature>
<dbReference type="RefSeq" id="WP_169256169.1">
    <property type="nucleotide sequence ID" value="NZ_WTVN01000015.1"/>
</dbReference>